<proteinExistence type="predicted"/>
<evidence type="ECO:0000313" key="1">
    <source>
        <dbReference type="EMBL" id="GFR70573.1"/>
    </source>
</evidence>
<protein>
    <submittedName>
        <fullName evidence="1">Uncharacterized protein</fullName>
    </submittedName>
</protein>
<name>A0AAV4FB70_9GAST</name>
<dbReference type="AlphaFoldDB" id="A0AAV4FB70"/>
<sequence>MARQETPQSCPSLALVEIYMFLMPQTMGSSSGTTTKQFLVTSEWTSRLGPGLKFPPDMFGFVCFAPHLCRHFKQRSVGGHPYLHI</sequence>
<dbReference type="Proteomes" id="UP000762676">
    <property type="component" value="Unassembled WGS sequence"/>
</dbReference>
<gene>
    <name evidence="1" type="ORF">ElyMa_000332000</name>
</gene>
<evidence type="ECO:0000313" key="2">
    <source>
        <dbReference type="Proteomes" id="UP000762676"/>
    </source>
</evidence>
<comment type="caution">
    <text evidence="1">The sequence shown here is derived from an EMBL/GenBank/DDBJ whole genome shotgun (WGS) entry which is preliminary data.</text>
</comment>
<organism evidence="1 2">
    <name type="scientific">Elysia marginata</name>
    <dbReference type="NCBI Taxonomy" id="1093978"/>
    <lineage>
        <taxon>Eukaryota</taxon>
        <taxon>Metazoa</taxon>
        <taxon>Spiralia</taxon>
        <taxon>Lophotrochozoa</taxon>
        <taxon>Mollusca</taxon>
        <taxon>Gastropoda</taxon>
        <taxon>Heterobranchia</taxon>
        <taxon>Euthyneura</taxon>
        <taxon>Panpulmonata</taxon>
        <taxon>Sacoglossa</taxon>
        <taxon>Placobranchoidea</taxon>
        <taxon>Plakobranchidae</taxon>
        <taxon>Elysia</taxon>
    </lineage>
</organism>
<keyword evidence="2" id="KW-1185">Reference proteome</keyword>
<reference evidence="1 2" key="1">
    <citation type="journal article" date="2021" name="Elife">
        <title>Chloroplast acquisition without the gene transfer in kleptoplastic sea slugs, Plakobranchus ocellatus.</title>
        <authorList>
            <person name="Maeda T."/>
            <person name="Takahashi S."/>
            <person name="Yoshida T."/>
            <person name="Shimamura S."/>
            <person name="Takaki Y."/>
            <person name="Nagai Y."/>
            <person name="Toyoda A."/>
            <person name="Suzuki Y."/>
            <person name="Arimoto A."/>
            <person name="Ishii H."/>
            <person name="Satoh N."/>
            <person name="Nishiyama T."/>
            <person name="Hasebe M."/>
            <person name="Maruyama T."/>
            <person name="Minagawa J."/>
            <person name="Obokata J."/>
            <person name="Shigenobu S."/>
        </authorList>
    </citation>
    <scope>NUCLEOTIDE SEQUENCE [LARGE SCALE GENOMIC DNA]</scope>
</reference>
<accession>A0AAV4FB70</accession>
<dbReference type="EMBL" id="BMAT01000660">
    <property type="protein sequence ID" value="GFR70573.1"/>
    <property type="molecule type" value="Genomic_DNA"/>
</dbReference>